<dbReference type="Proteomes" id="UP000030681">
    <property type="component" value="Unassembled WGS sequence"/>
</dbReference>
<dbReference type="Pfam" id="PF06022">
    <property type="entry name" value="Cir_Bir_Yir"/>
    <property type="match status" value="2"/>
</dbReference>
<dbReference type="InterPro" id="IPR006477">
    <property type="entry name" value="Yir_bir_cir"/>
</dbReference>
<evidence type="ECO:0000313" key="1">
    <source>
        <dbReference type="EMBL" id="KEG00569.1"/>
    </source>
</evidence>
<name>A0A081IA61_PLAVN</name>
<dbReference type="EMBL" id="KL446956">
    <property type="protein sequence ID" value="KEG00569.1"/>
    <property type="molecule type" value="Genomic_DNA"/>
</dbReference>
<sequence>MEESSDNLMDLYKDIYTIEDYFWEEEDKTGATSLKYKDQIHNYCHYENDSGNGNCHNDYLKMASSGVIHLLEALKKYNLEYDKLAEYAILWLSYKLNQKPNNNFTKLNDFYDNYIEKNNYYNKKINSDDNTTYKDIIYKKKDLMNMNINEISKFNRPFNILFQMYHKYHVENWNYEPNLTYAKAFAEEFEQLYNDFKNIEGSPYTQILSTLSNDYDNLKNKYSKDISCNFPSLSIIEPKKISVENSAEHSGLSSVETLGQTSYSIKDLYSEFNKIDGEFGVTMQNGRTVEFSNESINRYCPYNSTYKNGYCINYLQSASSGVIHLLEALKKYNLEYDKLAEYVILLLSYKLNQHPEYSRTKLNNFYTQYIEKNDDYNKKINSDDSLTYKDIIYKKKDLMDNNEISKFNYPFSILCTLYNGIKTNNRYCTKYSSSANIFVDEFEQLNNDSSIIGNASYRKLLSTLSDDYNNLINNYDNIKSCDFPTLSPVKTSLTSSIASKLIPGLSTFAIPTFLGIAYKYSLFGIDKLFQRQYIRKKLKKITKKMKLNI</sequence>
<gene>
    <name evidence="1" type="ORF">YYE_04753</name>
</gene>
<dbReference type="AlphaFoldDB" id="A0A081IA61"/>
<accession>A0A081IA61</accession>
<proteinExistence type="predicted"/>
<reference evidence="1 2" key="1">
    <citation type="submission" date="2013-02" db="EMBL/GenBank/DDBJ databases">
        <title>The Genome Sequence of Plasmodium vinckei vinckei.</title>
        <authorList>
            <consortium name="The Broad Institute Genome Sequencing Platform"/>
            <consortium name="The Broad Institute Genome Sequencing Center for Infectious Disease"/>
            <person name="Neafsey D."/>
            <person name="Cheeseman I."/>
            <person name="Volkman S."/>
            <person name="Adams J."/>
            <person name="Walker B."/>
            <person name="Young S.K."/>
            <person name="Zeng Q."/>
            <person name="Gargeya S."/>
            <person name="Fitzgerald M."/>
            <person name="Haas B."/>
            <person name="Abouelleil A."/>
            <person name="Alvarado L."/>
            <person name="Arachchi H.M."/>
            <person name="Berlin A.M."/>
            <person name="Chapman S.B."/>
            <person name="Dewar J."/>
            <person name="Goldberg J."/>
            <person name="Griggs A."/>
            <person name="Gujja S."/>
            <person name="Hansen M."/>
            <person name="Howarth C."/>
            <person name="Imamovic A."/>
            <person name="Larimer J."/>
            <person name="McCowan C."/>
            <person name="Murphy C."/>
            <person name="Neiman D."/>
            <person name="Pearson M."/>
            <person name="Priest M."/>
            <person name="Roberts A."/>
            <person name="Saif S."/>
            <person name="Shea T."/>
            <person name="Sisk P."/>
            <person name="Sykes S."/>
            <person name="Wortman J."/>
            <person name="Nusbaum C."/>
            <person name="Birren B."/>
        </authorList>
    </citation>
    <scope>NUCLEOTIDE SEQUENCE [LARGE SCALE GENOMIC DNA]</scope>
    <source>
        <strain evidence="2">vinckei</strain>
    </source>
</reference>
<protein>
    <recommendedName>
        <fullName evidence="3">PIR protein CIR protein</fullName>
    </recommendedName>
</protein>
<organism evidence="1 2">
    <name type="scientific">Plasmodium vinckei vinckei</name>
    <dbReference type="NCBI Taxonomy" id="54757"/>
    <lineage>
        <taxon>Eukaryota</taxon>
        <taxon>Sar</taxon>
        <taxon>Alveolata</taxon>
        <taxon>Apicomplexa</taxon>
        <taxon>Aconoidasida</taxon>
        <taxon>Haemosporida</taxon>
        <taxon>Plasmodiidae</taxon>
        <taxon>Plasmodium</taxon>
        <taxon>Plasmodium (Vinckeia)</taxon>
    </lineage>
</organism>
<dbReference type="NCBIfam" id="TIGR01590">
    <property type="entry name" value="yir-bir-cir_Pla"/>
    <property type="match status" value="2"/>
</dbReference>
<evidence type="ECO:0000313" key="2">
    <source>
        <dbReference type="Proteomes" id="UP000030681"/>
    </source>
</evidence>
<evidence type="ECO:0008006" key="3">
    <source>
        <dbReference type="Google" id="ProtNLM"/>
    </source>
</evidence>